<dbReference type="Proteomes" id="UP000292362">
    <property type="component" value="Unassembled WGS sequence"/>
</dbReference>
<evidence type="ECO:0000313" key="12">
    <source>
        <dbReference type="EMBL" id="TBU20857.1"/>
    </source>
</evidence>
<dbReference type="PANTHER" id="PTHR24056:SF0">
    <property type="entry name" value="CYCLIN-DEPENDENT KINASE 7"/>
    <property type="match status" value="1"/>
</dbReference>
<keyword evidence="7 12" id="KW-0418">Kinase</keyword>
<dbReference type="OrthoDB" id="1732493at2759"/>
<evidence type="ECO:0000256" key="6">
    <source>
        <dbReference type="ARBA" id="ARBA00022741"/>
    </source>
</evidence>
<dbReference type="VEuPathDB" id="MicrosporidiaDB:CWI37_2741p0010"/>
<dbReference type="SMART" id="SM00220">
    <property type="entry name" value="S_TKc"/>
    <property type="match status" value="1"/>
</dbReference>
<dbReference type="STRING" id="1176355.A0A4Q9M3S8"/>
<keyword evidence="4" id="KW-0723">Serine/threonine-protein kinase</keyword>
<dbReference type="AlphaFoldDB" id="A0A4Q9M3S8"/>
<evidence type="ECO:0000256" key="9">
    <source>
        <dbReference type="ARBA" id="ARBA00023242"/>
    </source>
</evidence>
<dbReference type="GO" id="GO:0005737">
    <property type="term" value="C:cytoplasm"/>
    <property type="evidence" value="ECO:0007669"/>
    <property type="project" value="TreeGrafter"/>
</dbReference>
<keyword evidence="5" id="KW-0808">Transferase</keyword>
<evidence type="ECO:0000256" key="2">
    <source>
        <dbReference type="ARBA" id="ARBA00006485"/>
    </source>
</evidence>
<accession>A0A4Q9M3S8</accession>
<dbReference type="InterPro" id="IPR050108">
    <property type="entry name" value="CDK"/>
</dbReference>
<dbReference type="InterPro" id="IPR000719">
    <property type="entry name" value="Prot_kinase_dom"/>
</dbReference>
<evidence type="ECO:0000256" key="4">
    <source>
        <dbReference type="ARBA" id="ARBA00022527"/>
    </source>
</evidence>
<feature type="domain" description="Protein kinase" evidence="10">
    <location>
        <begin position="5"/>
        <end position="299"/>
    </location>
</feature>
<dbReference type="PROSITE" id="PS00108">
    <property type="entry name" value="PROTEIN_KINASE_ST"/>
    <property type="match status" value="1"/>
</dbReference>
<dbReference type="EC" id="2.7.11.23" evidence="3"/>
<name>A0A4Q9M3S8_9MICR</name>
<keyword evidence="8" id="KW-0067">ATP-binding</keyword>
<dbReference type="PROSITE" id="PS50011">
    <property type="entry name" value="PROTEIN_KINASE_DOM"/>
    <property type="match status" value="1"/>
</dbReference>
<comment type="similarity">
    <text evidence="2">Belongs to the protein kinase superfamily. CMGC Ser/Thr protein kinase family. CDC2/CDKX subfamily.</text>
</comment>
<comment type="subcellular location">
    <subcellularLocation>
        <location evidence="1">Nucleus</location>
    </subcellularLocation>
</comment>
<evidence type="ECO:0000313" key="14">
    <source>
        <dbReference type="Proteomes" id="UP000292362"/>
    </source>
</evidence>
<evidence type="ECO:0000256" key="7">
    <source>
        <dbReference type="ARBA" id="ARBA00022777"/>
    </source>
</evidence>
<dbReference type="GO" id="GO:0045944">
    <property type="term" value="P:positive regulation of transcription by RNA polymerase II"/>
    <property type="evidence" value="ECO:0007669"/>
    <property type="project" value="TreeGrafter"/>
</dbReference>
<dbReference type="Gene3D" id="1.10.510.10">
    <property type="entry name" value="Transferase(Phosphotransferase) domain 1"/>
    <property type="match status" value="1"/>
</dbReference>
<evidence type="ECO:0000256" key="5">
    <source>
        <dbReference type="ARBA" id="ARBA00022679"/>
    </source>
</evidence>
<evidence type="ECO:0000256" key="8">
    <source>
        <dbReference type="ARBA" id="ARBA00022840"/>
    </source>
</evidence>
<gene>
    <name evidence="11" type="ORF">CWI37_2741p0010</name>
    <name evidence="12" type="ORF">CWI38_0015p0050</name>
</gene>
<sequence>MAIGYIKRKKLGEGTYATIYLADEIETEDSSKIYYSPTCTIKPIRKVAIKKIKRSDMIKGLDLSAIREIKSLRKIDSRYVIKILNVFYFSKTLNIVLEYVESNLEIIIKDRSIIIMPEDIKAWSYMILRGLFACHSKFILHRDIKPNNILITVTGIVKLADFGLSRSISTQSMTPQAITRWYRPPELLLGSKLYSFGVDMWSFGCVFAELFLRTPYFPGDDDIKQLDTIFKALGTPSEKDWPSLTLLPNFIKFPIYQRHPLKNLFSAVSDDALDLLSKLLTYDPSKRITCLNALKHPYFINLPRPTIPEKLPFSE</sequence>
<evidence type="ECO:0000256" key="1">
    <source>
        <dbReference type="ARBA" id="ARBA00004123"/>
    </source>
</evidence>
<dbReference type="EMBL" id="PITJ01002741">
    <property type="protein sequence ID" value="TBT96780.1"/>
    <property type="molecule type" value="Genomic_DNA"/>
</dbReference>
<evidence type="ECO:0000256" key="3">
    <source>
        <dbReference type="ARBA" id="ARBA00012409"/>
    </source>
</evidence>
<evidence type="ECO:0000313" key="13">
    <source>
        <dbReference type="Proteomes" id="UP000292282"/>
    </source>
</evidence>
<dbReference type="EMBL" id="PITK01000015">
    <property type="protein sequence ID" value="TBU20857.1"/>
    <property type="molecule type" value="Genomic_DNA"/>
</dbReference>
<dbReference type="GO" id="GO:0004693">
    <property type="term" value="F:cyclin-dependent protein serine/threonine kinase activity"/>
    <property type="evidence" value="ECO:0007669"/>
    <property type="project" value="TreeGrafter"/>
</dbReference>
<evidence type="ECO:0000313" key="11">
    <source>
        <dbReference type="EMBL" id="TBT96780.1"/>
    </source>
</evidence>
<dbReference type="InterPro" id="IPR008271">
    <property type="entry name" value="Ser/Thr_kinase_AS"/>
</dbReference>
<dbReference type="InterPro" id="IPR011009">
    <property type="entry name" value="Kinase-like_dom_sf"/>
</dbReference>
<dbReference type="GO" id="GO:0070985">
    <property type="term" value="C:transcription factor TFIIK complex"/>
    <property type="evidence" value="ECO:0007669"/>
    <property type="project" value="TreeGrafter"/>
</dbReference>
<dbReference type="GO" id="GO:0005524">
    <property type="term" value="F:ATP binding"/>
    <property type="evidence" value="ECO:0007669"/>
    <property type="project" value="UniProtKB-KW"/>
</dbReference>
<dbReference type="GO" id="GO:0008353">
    <property type="term" value="F:RNA polymerase II CTD heptapeptide repeat kinase activity"/>
    <property type="evidence" value="ECO:0007669"/>
    <property type="project" value="UniProtKB-EC"/>
</dbReference>
<proteinExistence type="inferred from homology"/>
<dbReference type="Gene3D" id="3.30.200.20">
    <property type="entry name" value="Phosphorylase Kinase, domain 1"/>
    <property type="match status" value="1"/>
</dbReference>
<dbReference type="VEuPathDB" id="MicrosporidiaDB:CWI38_0015p0050"/>
<keyword evidence="9" id="KW-0539">Nucleus</keyword>
<dbReference type="Proteomes" id="UP000292282">
    <property type="component" value="Unassembled WGS sequence"/>
</dbReference>
<evidence type="ECO:0000259" key="10">
    <source>
        <dbReference type="PROSITE" id="PS50011"/>
    </source>
</evidence>
<dbReference type="Pfam" id="PF00069">
    <property type="entry name" value="Pkinase"/>
    <property type="match status" value="1"/>
</dbReference>
<comment type="caution">
    <text evidence="12">The sequence shown here is derived from an EMBL/GenBank/DDBJ whole genome shotgun (WGS) entry which is preliminary data.</text>
</comment>
<protein>
    <recommendedName>
        <fullName evidence="3">[RNA-polymerase]-subunit kinase</fullName>
        <ecNumber evidence="3">2.7.11.23</ecNumber>
    </recommendedName>
</protein>
<keyword evidence="6" id="KW-0547">Nucleotide-binding</keyword>
<organism evidence="12 13">
    <name type="scientific">Hamiltosporidium tvaerminnensis</name>
    <dbReference type="NCBI Taxonomy" id="1176355"/>
    <lineage>
        <taxon>Eukaryota</taxon>
        <taxon>Fungi</taxon>
        <taxon>Fungi incertae sedis</taxon>
        <taxon>Microsporidia</taxon>
        <taxon>Dubosqiidae</taxon>
        <taxon>Hamiltosporidium</taxon>
    </lineage>
</organism>
<dbReference type="FunFam" id="1.10.510.10:FF:000624">
    <property type="entry name" value="Mitogen-activated protein kinase"/>
    <property type="match status" value="1"/>
</dbReference>
<dbReference type="SUPFAM" id="SSF56112">
    <property type="entry name" value="Protein kinase-like (PK-like)"/>
    <property type="match status" value="1"/>
</dbReference>
<reference evidence="13 14" key="1">
    <citation type="submission" date="2017-12" db="EMBL/GenBank/DDBJ databases">
        <authorList>
            <person name="Pombert J.-F."/>
            <person name="Haag K.L."/>
            <person name="Ebert D."/>
        </authorList>
    </citation>
    <scope>NUCLEOTIDE SEQUENCE [LARGE SCALE GENOMIC DNA]</scope>
    <source>
        <strain evidence="11">FI-OER-3-3</strain>
        <strain evidence="12">IL-G-3</strain>
    </source>
</reference>
<dbReference type="PANTHER" id="PTHR24056">
    <property type="entry name" value="CELL DIVISION PROTEIN KINASE"/>
    <property type="match status" value="1"/>
</dbReference>
<keyword evidence="13" id="KW-1185">Reference proteome</keyword>